<dbReference type="Proteomes" id="UP001172684">
    <property type="component" value="Unassembled WGS sequence"/>
</dbReference>
<dbReference type="InterPro" id="IPR001394">
    <property type="entry name" value="Peptidase_C19_UCH"/>
</dbReference>
<evidence type="ECO:0000313" key="3">
    <source>
        <dbReference type="EMBL" id="KAJ9666118.1"/>
    </source>
</evidence>
<dbReference type="InterPro" id="IPR018200">
    <property type="entry name" value="USP_CS"/>
</dbReference>
<evidence type="ECO:0000313" key="4">
    <source>
        <dbReference type="Proteomes" id="UP001172684"/>
    </source>
</evidence>
<feature type="domain" description="USP" evidence="2">
    <location>
        <begin position="46"/>
        <end position="383"/>
    </location>
</feature>
<comment type="caution">
    <text evidence="3">The sequence shown here is derived from an EMBL/GenBank/DDBJ whole genome shotgun (WGS) entry which is preliminary data.</text>
</comment>
<evidence type="ECO:0000256" key="1">
    <source>
        <dbReference type="SAM" id="MobiDB-lite"/>
    </source>
</evidence>
<reference evidence="3" key="1">
    <citation type="submission" date="2022-10" db="EMBL/GenBank/DDBJ databases">
        <title>Culturing micro-colonial fungi from biological soil crusts in the Mojave desert and describing Neophaeococcomyces mojavensis, and introducing the new genera and species Taxawa tesnikishii.</title>
        <authorList>
            <person name="Kurbessoian T."/>
            <person name="Stajich J.E."/>
        </authorList>
    </citation>
    <scope>NUCLEOTIDE SEQUENCE</scope>
    <source>
        <strain evidence="3">TK_1</strain>
    </source>
</reference>
<name>A0ABQ9NVZ3_9PEZI</name>
<dbReference type="Pfam" id="PF00443">
    <property type="entry name" value="UCH"/>
    <property type="match status" value="1"/>
</dbReference>
<dbReference type="InterPro" id="IPR028889">
    <property type="entry name" value="USP"/>
</dbReference>
<keyword evidence="4" id="KW-1185">Reference proteome</keyword>
<organism evidence="3 4">
    <name type="scientific">Coniosporium apollinis</name>
    <dbReference type="NCBI Taxonomy" id="61459"/>
    <lineage>
        <taxon>Eukaryota</taxon>
        <taxon>Fungi</taxon>
        <taxon>Dikarya</taxon>
        <taxon>Ascomycota</taxon>
        <taxon>Pezizomycotina</taxon>
        <taxon>Dothideomycetes</taxon>
        <taxon>Dothideomycetes incertae sedis</taxon>
        <taxon>Coniosporium</taxon>
    </lineage>
</organism>
<protein>
    <recommendedName>
        <fullName evidence="2">USP domain-containing protein</fullName>
    </recommendedName>
</protein>
<dbReference type="CDD" id="cd02257">
    <property type="entry name" value="Peptidase_C19"/>
    <property type="match status" value="1"/>
</dbReference>
<proteinExistence type="predicted"/>
<evidence type="ECO:0000259" key="2">
    <source>
        <dbReference type="PROSITE" id="PS50235"/>
    </source>
</evidence>
<dbReference type="PANTHER" id="PTHR24006">
    <property type="entry name" value="UBIQUITIN CARBOXYL-TERMINAL HYDROLASE"/>
    <property type="match status" value="1"/>
</dbReference>
<feature type="compositionally biased region" description="Basic and acidic residues" evidence="1">
    <location>
        <begin position="1"/>
        <end position="12"/>
    </location>
</feature>
<dbReference type="EMBL" id="JAPDRL010000022">
    <property type="protein sequence ID" value="KAJ9666118.1"/>
    <property type="molecule type" value="Genomic_DNA"/>
</dbReference>
<accession>A0ABQ9NVZ3</accession>
<dbReference type="PROSITE" id="PS50235">
    <property type="entry name" value="USP_3"/>
    <property type="match status" value="1"/>
</dbReference>
<feature type="region of interest" description="Disordered" evidence="1">
    <location>
        <begin position="1"/>
        <end position="31"/>
    </location>
</feature>
<sequence>MTNWRADKDTALHKPAKKKRSHKQELRDRLTKDISRKWPTSKLGATGFYNPSMWCYRNSILQAMMHLPIFLNWIKTHQEGGSSCADAAQAVRKRSPRNSRPTRRCIACTFKRLSEVYWEEPRNTTNIENERKAFNRIANAAGWQYKSEEEQADTHDFITELINHLAGGSGSPAQMPVDMINAIFKVELQTRRKCMRKGCGHIHTPQHTDQEFGLSIGITDPGKNLNISKYLDRYFQTRTDADAKCDKCHSKSSMPRIATIEAAPEVLLVQLKRFQTEMVRRRGRVTGVRTTKLDSDVHFDVCLDLSKYQTNPAHREAGSLRYKLSSVVYHRGDKNGGHYVARVTGPLGVRYVNDSSVERATLSSLVQPRDRGFTPYVLVYTKC</sequence>
<dbReference type="Gene3D" id="3.90.70.10">
    <property type="entry name" value="Cysteine proteinases"/>
    <property type="match status" value="1"/>
</dbReference>
<dbReference type="PROSITE" id="PS00973">
    <property type="entry name" value="USP_2"/>
    <property type="match status" value="1"/>
</dbReference>
<dbReference type="InterPro" id="IPR050164">
    <property type="entry name" value="Peptidase_C19"/>
</dbReference>
<gene>
    <name evidence="3" type="ORF">H2201_003796</name>
</gene>
<dbReference type="SUPFAM" id="SSF54001">
    <property type="entry name" value="Cysteine proteinases"/>
    <property type="match status" value="1"/>
</dbReference>
<dbReference type="InterPro" id="IPR038765">
    <property type="entry name" value="Papain-like_cys_pep_sf"/>
</dbReference>